<reference evidence="1" key="1">
    <citation type="submission" date="2023-10" db="EMBL/GenBank/DDBJ databases">
        <authorList>
            <person name="Chen Y."/>
            <person name="Shah S."/>
            <person name="Dougan E. K."/>
            <person name="Thang M."/>
            <person name="Chan C."/>
        </authorList>
    </citation>
    <scope>NUCLEOTIDE SEQUENCE [LARGE SCALE GENOMIC DNA]</scope>
</reference>
<organism evidence="1 2">
    <name type="scientific">Prorocentrum cordatum</name>
    <dbReference type="NCBI Taxonomy" id="2364126"/>
    <lineage>
        <taxon>Eukaryota</taxon>
        <taxon>Sar</taxon>
        <taxon>Alveolata</taxon>
        <taxon>Dinophyceae</taxon>
        <taxon>Prorocentrales</taxon>
        <taxon>Prorocentraceae</taxon>
        <taxon>Prorocentrum</taxon>
    </lineage>
</organism>
<accession>A0ABN9UFX6</accession>
<dbReference type="Proteomes" id="UP001189429">
    <property type="component" value="Unassembled WGS sequence"/>
</dbReference>
<evidence type="ECO:0000313" key="2">
    <source>
        <dbReference type="Proteomes" id="UP001189429"/>
    </source>
</evidence>
<proteinExistence type="predicted"/>
<protein>
    <submittedName>
        <fullName evidence="1">Uncharacterized protein</fullName>
    </submittedName>
</protein>
<comment type="caution">
    <text evidence="1">The sequence shown here is derived from an EMBL/GenBank/DDBJ whole genome shotgun (WGS) entry which is preliminary data.</text>
</comment>
<sequence length="99" mass="11113">MRCSYLEVFNGNVPPNRPQVAVIFLEGDGLMESKHRVVKFGGSSLPDEPRRWEGNGEDIHFVGTISYMDNTFDNIKELVKDVFFKLCTTRGGCAIKAKS</sequence>
<name>A0ABN9UFX6_9DINO</name>
<dbReference type="EMBL" id="CAUYUJ010015819">
    <property type="protein sequence ID" value="CAK0858474.1"/>
    <property type="molecule type" value="Genomic_DNA"/>
</dbReference>
<evidence type="ECO:0000313" key="1">
    <source>
        <dbReference type="EMBL" id="CAK0858474.1"/>
    </source>
</evidence>
<gene>
    <name evidence="1" type="ORF">PCOR1329_LOCUS48203</name>
</gene>
<keyword evidence="2" id="KW-1185">Reference proteome</keyword>